<reference evidence="7 9" key="1">
    <citation type="submission" date="2019-07" db="EMBL/GenBank/DDBJ databases">
        <title>Whole genome shotgun sequence of Frigoribacterium faeni NBRC 103066.</title>
        <authorList>
            <person name="Hosoyama A."/>
            <person name="Uohara A."/>
            <person name="Ohji S."/>
            <person name="Ichikawa N."/>
        </authorList>
    </citation>
    <scope>NUCLEOTIDE SEQUENCE [LARGE SCALE GENOMIC DNA]</scope>
    <source>
        <strain evidence="7 9">NBRC 103066</strain>
    </source>
</reference>
<dbReference type="InterPro" id="IPR001851">
    <property type="entry name" value="ABC_transp_permease"/>
</dbReference>
<dbReference type="Pfam" id="PF02653">
    <property type="entry name" value="BPD_transp_2"/>
    <property type="match status" value="1"/>
</dbReference>
<dbReference type="EMBL" id="JACGWW010000002">
    <property type="protein sequence ID" value="MBA8813105.1"/>
    <property type="molecule type" value="Genomic_DNA"/>
</dbReference>
<dbReference type="RefSeq" id="WP_146855047.1">
    <property type="nucleotide sequence ID" value="NZ_BAAAHR010000002.1"/>
</dbReference>
<feature type="transmembrane region" description="Helical" evidence="6">
    <location>
        <begin position="111"/>
        <end position="130"/>
    </location>
</feature>
<reference evidence="8 10" key="2">
    <citation type="submission" date="2020-07" db="EMBL/GenBank/DDBJ databases">
        <title>Sequencing the genomes of 1000 actinobacteria strains.</title>
        <authorList>
            <person name="Klenk H.-P."/>
        </authorList>
    </citation>
    <scope>NUCLEOTIDE SEQUENCE [LARGE SCALE GENOMIC DNA]</scope>
    <source>
        <strain evidence="8 10">DSM 10309</strain>
    </source>
</reference>
<protein>
    <submittedName>
        <fullName evidence="7">ABC transporter permease</fullName>
    </submittedName>
    <submittedName>
        <fullName evidence="8">Simple sugar transport system permease protein</fullName>
    </submittedName>
</protein>
<keyword evidence="4 6" id="KW-1133">Transmembrane helix</keyword>
<evidence type="ECO:0000313" key="10">
    <source>
        <dbReference type="Proteomes" id="UP000522688"/>
    </source>
</evidence>
<evidence type="ECO:0000313" key="7">
    <source>
        <dbReference type="EMBL" id="GEK83409.1"/>
    </source>
</evidence>
<feature type="transmembrane region" description="Helical" evidence="6">
    <location>
        <begin position="137"/>
        <end position="155"/>
    </location>
</feature>
<name>A0A7W3PI69_9MICO</name>
<sequence length="369" mass="37906">MIRRVAVTTAGPVVSVLLALGVTALFLTAGGYSASSAFSVMWSYGIEPNSLVSSLNDAVPLYLAAVAGAFAVRMGLFNIGVDGQYRMAALAGAVAAASLPFPLAIRLPLTLLIACAVGALWALIPALLKIHRGVNEVITSILLNAIATTVVAVLLSDVFRSGGGQNTGTAVIDPSGLMPTLPGTGSGQGSVSSFVIVALVVGIVYHLVIDRSVFGYSLRVAARSPEAAESAGIRVDRKIVQAMLISGAVAGLVGLPHILSVAGRFDGTLPTDLMFTGLAATLLGRQHPIGMALGAFVLAFVERSAQVLGLVQLPTEVGQVFLAVVLLSSAVGYWLTERADQRIALATALRRRLRSGESTPPAATEGAAR</sequence>
<dbReference type="Proteomes" id="UP000321154">
    <property type="component" value="Unassembled WGS sequence"/>
</dbReference>
<organism evidence="8 10">
    <name type="scientific">Frigoribacterium faeni</name>
    <dbReference type="NCBI Taxonomy" id="145483"/>
    <lineage>
        <taxon>Bacteria</taxon>
        <taxon>Bacillati</taxon>
        <taxon>Actinomycetota</taxon>
        <taxon>Actinomycetes</taxon>
        <taxon>Micrococcales</taxon>
        <taxon>Microbacteriaceae</taxon>
        <taxon>Frigoribacterium</taxon>
    </lineage>
</organism>
<dbReference type="PANTHER" id="PTHR47089">
    <property type="entry name" value="ABC TRANSPORTER, PERMEASE PROTEIN"/>
    <property type="match status" value="1"/>
</dbReference>
<keyword evidence="8" id="KW-0813">Transport</keyword>
<keyword evidence="3 6" id="KW-0812">Transmembrane</keyword>
<dbReference type="OrthoDB" id="45037at2"/>
<proteinExistence type="predicted"/>
<keyword evidence="9" id="KW-1185">Reference proteome</keyword>
<feature type="transmembrane region" description="Helical" evidence="6">
    <location>
        <begin position="317"/>
        <end position="335"/>
    </location>
</feature>
<accession>A0A7W3PI69</accession>
<evidence type="ECO:0000256" key="6">
    <source>
        <dbReference type="SAM" id="Phobius"/>
    </source>
</evidence>
<dbReference type="PANTHER" id="PTHR47089:SF1">
    <property type="entry name" value="GUANOSINE ABC TRANSPORTER PERMEASE PROTEIN NUPP"/>
    <property type="match status" value="1"/>
</dbReference>
<evidence type="ECO:0000256" key="3">
    <source>
        <dbReference type="ARBA" id="ARBA00022692"/>
    </source>
</evidence>
<evidence type="ECO:0000256" key="5">
    <source>
        <dbReference type="ARBA" id="ARBA00023136"/>
    </source>
</evidence>
<evidence type="ECO:0000256" key="2">
    <source>
        <dbReference type="ARBA" id="ARBA00022475"/>
    </source>
</evidence>
<dbReference type="AlphaFoldDB" id="A0A7W3PI69"/>
<evidence type="ECO:0000256" key="4">
    <source>
        <dbReference type="ARBA" id="ARBA00022989"/>
    </source>
</evidence>
<keyword evidence="2" id="KW-1003">Cell membrane</keyword>
<feature type="transmembrane region" description="Helical" evidence="6">
    <location>
        <begin position="191"/>
        <end position="209"/>
    </location>
</feature>
<dbReference type="CDD" id="cd06580">
    <property type="entry name" value="TM_PBP1_transp_TpRbsC_like"/>
    <property type="match status" value="1"/>
</dbReference>
<gene>
    <name evidence="8" type="ORF">FB463_001354</name>
    <name evidence="7" type="ORF">FFA01_17180</name>
</gene>
<comment type="subcellular location">
    <subcellularLocation>
        <location evidence="1">Cell membrane</location>
        <topology evidence="1">Multi-pass membrane protein</topology>
    </subcellularLocation>
</comment>
<dbReference type="Proteomes" id="UP000522688">
    <property type="component" value="Unassembled WGS sequence"/>
</dbReference>
<comment type="caution">
    <text evidence="8">The sequence shown here is derived from an EMBL/GenBank/DDBJ whole genome shotgun (WGS) entry which is preliminary data.</text>
</comment>
<dbReference type="GO" id="GO:0005886">
    <property type="term" value="C:plasma membrane"/>
    <property type="evidence" value="ECO:0007669"/>
    <property type="project" value="UniProtKB-SubCell"/>
</dbReference>
<keyword evidence="8" id="KW-0762">Sugar transport</keyword>
<evidence type="ECO:0000313" key="8">
    <source>
        <dbReference type="EMBL" id="MBA8813105.1"/>
    </source>
</evidence>
<keyword evidence="5 6" id="KW-0472">Membrane</keyword>
<evidence type="ECO:0000313" key="9">
    <source>
        <dbReference type="Proteomes" id="UP000321154"/>
    </source>
</evidence>
<feature type="transmembrane region" description="Helical" evidence="6">
    <location>
        <begin position="88"/>
        <end position="105"/>
    </location>
</feature>
<dbReference type="EMBL" id="BJUV01000015">
    <property type="protein sequence ID" value="GEK83409.1"/>
    <property type="molecule type" value="Genomic_DNA"/>
</dbReference>
<feature type="transmembrane region" description="Helical" evidence="6">
    <location>
        <begin position="239"/>
        <end position="259"/>
    </location>
</feature>
<evidence type="ECO:0000256" key="1">
    <source>
        <dbReference type="ARBA" id="ARBA00004651"/>
    </source>
</evidence>
<feature type="transmembrane region" description="Helical" evidence="6">
    <location>
        <begin position="60"/>
        <end position="81"/>
    </location>
</feature>
<dbReference type="GO" id="GO:0022857">
    <property type="term" value="F:transmembrane transporter activity"/>
    <property type="evidence" value="ECO:0007669"/>
    <property type="project" value="InterPro"/>
</dbReference>